<dbReference type="RefSeq" id="WP_211925939.1">
    <property type="nucleotide sequence ID" value="NZ_JAGQFT020000003.1"/>
</dbReference>
<evidence type="ECO:0000256" key="1">
    <source>
        <dbReference type="SAM" id="Phobius"/>
    </source>
</evidence>
<keyword evidence="1" id="KW-1133">Transmembrane helix</keyword>
<dbReference type="EMBL" id="JAGQFT010000029">
    <property type="protein sequence ID" value="MBR0561974.1"/>
    <property type="molecule type" value="Genomic_DNA"/>
</dbReference>
<keyword evidence="4" id="KW-1185">Reference proteome</keyword>
<dbReference type="InterPro" id="IPR021218">
    <property type="entry name" value="DUF2784"/>
</dbReference>
<evidence type="ECO:0000313" key="2">
    <source>
        <dbReference type="EMBL" id="MBR0561974.1"/>
    </source>
</evidence>
<dbReference type="Proteomes" id="UP000675747">
    <property type="component" value="Unassembled WGS sequence"/>
</dbReference>
<dbReference type="AlphaFoldDB" id="A0A8J7VU83"/>
<dbReference type="EMBL" id="JAGQFT020000003">
    <property type="protein sequence ID" value="MBS7456705.1"/>
    <property type="molecule type" value="Genomic_DNA"/>
</dbReference>
<accession>A0A8J7VU83</accession>
<feature type="transmembrane region" description="Helical" evidence="1">
    <location>
        <begin position="108"/>
        <end position="127"/>
    </location>
</feature>
<dbReference type="Pfam" id="PF10861">
    <property type="entry name" value="DUF2784"/>
    <property type="match status" value="1"/>
</dbReference>
<keyword evidence="1" id="KW-0812">Transmembrane</keyword>
<proteinExistence type="predicted"/>
<keyword evidence="1" id="KW-0472">Membrane</keyword>
<gene>
    <name evidence="3" type="ORF">KB893_006110</name>
    <name evidence="2" type="ORF">KB893_05525</name>
</gene>
<evidence type="ECO:0000313" key="4">
    <source>
        <dbReference type="Proteomes" id="UP000675747"/>
    </source>
</evidence>
<protein>
    <submittedName>
        <fullName evidence="2">DUF2784 domain-containing protein</fullName>
    </submittedName>
</protein>
<reference evidence="3 4" key="1">
    <citation type="journal article" date="2021" name="Microbiol. Resour. Announc.">
        <title>Draft Genome Sequence of Coralloluteibacterium stylophorae LMG 29479T.</title>
        <authorList>
            <person name="Karlyshev A.V."/>
            <person name="Kudryashova E.B."/>
            <person name="Ariskina E.V."/>
            <person name="Conroy A.P."/>
            <person name="Abidueva E.Y."/>
        </authorList>
    </citation>
    <scope>NUCLEOTIDE SEQUENCE [LARGE SCALE GENOMIC DNA]</scope>
    <source>
        <strain evidence="3 4">LMG 29479</strain>
    </source>
</reference>
<comment type="caution">
    <text evidence="2">The sequence shown here is derived from an EMBL/GenBank/DDBJ whole genome shotgun (WGS) entry which is preliminary data.</text>
</comment>
<evidence type="ECO:0000313" key="3">
    <source>
        <dbReference type="EMBL" id="MBS7456705.1"/>
    </source>
</evidence>
<feature type="transmembrane region" description="Helical" evidence="1">
    <location>
        <begin position="49"/>
        <end position="67"/>
    </location>
</feature>
<sequence>MDALSPTQAARLADAVLLLHAGIVAFAVLGQLLVVAGGLRGWRWIRSRAFRAAHLALVVFVALQAWLGRVCPLTTFEQQLRAQAGQPVHEAGLIEHWVGRLIFFEAPAWAFVVAYSAFAVVVVGSWWRWPPRGRAD</sequence>
<organism evidence="2">
    <name type="scientific">Coralloluteibacterium stylophorae</name>
    <dbReference type="NCBI Taxonomy" id="1776034"/>
    <lineage>
        <taxon>Bacteria</taxon>
        <taxon>Pseudomonadati</taxon>
        <taxon>Pseudomonadota</taxon>
        <taxon>Gammaproteobacteria</taxon>
        <taxon>Lysobacterales</taxon>
        <taxon>Lysobacteraceae</taxon>
        <taxon>Coralloluteibacterium</taxon>
    </lineage>
</organism>
<name>A0A8J7VU83_9GAMM</name>
<reference evidence="2" key="2">
    <citation type="submission" date="2021-04" db="EMBL/GenBank/DDBJ databases">
        <authorList>
            <person name="Karlyshev A.V."/>
        </authorList>
    </citation>
    <scope>NUCLEOTIDE SEQUENCE</scope>
    <source>
        <strain evidence="2">LMG 29479</strain>
    </source>
</reference>
<feature type="transmembrane region" description="Helical" evidence="1">
    <location>
        <begin position="15"/>
        <end position="37"/>
    </location>
</feature>